<name>A0ABP7CBP6_9ACTN</name>
<organism evidence="1 2">
    <name type="scientific">Nonomuraea antimicrobica</name>
    <dbReference type="NCBI Taxonomy" id="561173"/>
    <lineage>
        <taxon>Bacteria</taxon>
        <taxon>Bacillati</taxon>
        <taxon>Actinomycetota</taxon>
        <taxon>Actinomycetes</taxon>
        <taxon>Streptosporangiales</taxon>
        <taxon>Streptosporangiaceae</taxon>
        <taxon>Nonomuraea</taxon>
    </lineage>
</organism>
<evidence type="ECO:0000313" key="2">
    <source>
        <dbReference type="Proteomes" id="UP001500902"/>
    </source>
</evidence>
<dbReference type="Proteomes" id="UP001500902">
    <property type="component" value="Unassembled WGS sequence"/>
</dbReference>
<reference evidence="2" key="1">
    <citation type="journal article" date="2019" name="Int. J. Syst. Evol. Microbiol.">
        <title>The Global Catalogue of Microorganisms (GCM) 10K type strain sequencing project: providing services to taxonomists for standard genome sequencing and annotation.</title>
        <authorList>
            <consortium name="The Broad Institute Genomics Platform"/>
            <consortium name="The Broad Institute Genome Sequencing Center for Infectious Disease"/>
            <person name="Wu L."/>
            <person name="Ma J."/>
        </authorList>
    </citation>
    <scope>NUCLEOTIDE SEQUENCE [LARGE SCALE GENOMIC DNA]</scope>
    <source>
        <strain evidence="2">JCM 16904</strain>
    </source>
</reference>
<evidence type="ECO:0000313" key="1">
    <source>
        <dbReference type="EMBL" id="GAA3682017.1"/>
    </source>
</evidence>
<accession>A0ABP7CBP6</accession>
<gene>
    <name evidence="1" type="ORF">GCM10022224_052920</name>
</gene>
<sequence length="72" mass="7410">MISHMSCSRTGLDSSANVSAAALNCAGVGGGWSAPGGLGAEEVGIVPPLSRTDAYHSHHVLTFARLTKRMED</sequence>
<protein>
    <submittedName>
        <fullName evidence="1">Uncharacterized protein</fullName>
    </submittedName>
</protein>
<proteinExistence type="predicted"/>
<keyword evidence="2" id="KW-1185">Reference proteome</keyword>
<dbReference type="EMBL" id="BAAAZP010000098">
    <property type="protein sequence ID" value="GAA3682017.1"/>
    <property type="molecule type" value="Genomic_DNA"/>
</dbReference>
<comment type="caution">
    <text evidence="1">The sequence shown here is derived from an EMBL/GenBank/DDBJ whole genome shotgun (WGS) entry which is preliminary data.</text>
</comment>